<evidence type="ECO:0000256" key="1">
    <source>
        <dbReference type="ARBA" id="ARBA00004651"/>
    </source>
</evidence>
<dbReference type="KEGG" id="fgi:OP10G_4483"/>
<dbReference type="InterPro" id="IPR001851">
    <property type="entry name" value="ABC_transp_permease"/>
</dbReference>
<evidence type="ECO:0000256" key="3">
    <source>
        <dbReference type="ARBA" id="ARBA00022692"/>
    </source>
</evidence>
<dbReference type="GO" id="GO:0022857">
    <property type="term" value="F:transmembrane transporter activity"/>
    <property type="evidence" value="ECO:0007669"/>
    <property type="project" value="InterPro"/>
</dbReference>
<dbReference type="AlphaFoldDB" id="A0A068NWM7"/>
<organism evidence="7 8">
    <name type="scientific">Fimbriimonas ginsengisoli Gsoil 348</name>
    <dbReference type="NCBI Taxonomy" id="661478"/>
    <lineage>
        <taxon>Bacteria</taxon>
        <taxon>Bacillati</taxon>
        <taxon>Armatimonadota</taxon>
        <taxon>Fimbriimonadia</taxon>
        <taxon>Fimbriimonadales</taxon>
        <taxon>Fimbriimonadaceae</taxon>
        <taxon>Fimbriimonas</taxon>
    </lineage>
</organism>
<comment type="subcellular location">
    <subcellularLocation>
        <location evidence="1">Cell membrane</location>
        <topology evidence="1">Multi-pass membrane protein</topology>
    </subcellularLocation>
</comment>
<evidence type="ECO:0000256" key="5">
    <source>
        <dbReference type="ARBA" id="ARBA00023136"/>
    </source>
</evidence>
<dbReference type="HOGENOM" id="CLU_028880_2_2_0"/>
<sequence length="321" mass="33321">MKQLARFSSALNVAGLVIAWLLVFGFFSFKKPQTFPTADNLGLLARQTTIVSLAALGMTLIIVSGGIDLSVGSVVALVTVVIAKTLKDGHGPWLALFLGLVAGALAGLLNGTLVTKLKVGPFIVTLGSLLIIRGIAKGVADDQKIDAPLNWLSDLLARLPKNETWKIFPIGVWLMLALAVLVSLLMKRTRFGRHVVAVGSNEAAARLCGVPVGRVRLAVYVLGGLFFGLAGLMLFSRLTVGDPTAANGLELDVIAAVVIGGASLSGGQGSIVGSLLGAFIMTTISAGCAQMFLPNWVQQMVTGAIIIGAVALDKLRVKAGT</sequence>
<feature type="transmembrane region" description="Helical" evidence="6">
    <location>
        <begin position="7"/>
        <end position="29"/>
    </location>
</feature>
<evidence type="ECO:0000313" key="7">
    <source>
        <dbReference type="EMBL" id="AIE87851.1"/>
    </source>
</evidence>
<proteinExistence type="predicted"/>
<dbReference type="OrthoDB" id="7828036at2"/>
<protein>
    <submittedName>
        <fullName evidence="7">Monosaccharide-transporting ATPase</fullName>
    </submittedName>
</protein>
<keyword evidence="2" id="KW-1003">Cell membrane</keyword>
<gene>
    <name evidence="7" type="ORF">OP10G_4483</name>
</gene>
<dbReference type="PANTHER" id="PTHR32196:SF72">
    <property type="entry name" value="RIBOSE IMPORT PERMEASE PROTEIN RBSC"/>
    <property type="match status" value="1"/>
</dbReference>
<dbReference type="PANTHER" id="PTHR32196">
    <property type="entry name" value="ABC TRANSPORTER PERMEASE PROTEIN YPHD-RELATED-RELATED"/>
    <property type="match status" value="1"/>
</dbReference>
<keyword evidence="5 6" id="KW-0472">Membrane</keyword>
<evidence type="ECO:0000256" key="4">
    <source>
        <dbReference type="ARBA" id="ARBA00022989"/>
    </source>
</evidence>
<evidence type="ECO:0000256" key="6">
    <source>
        <dbReference type="SAM" id="Phobius"/>
    </source>
</evidence>
<feature type="transmembrane region" description="Helical" evidence="6">
    <location>
        <begin position="247"/>
        <end position="265"/>
    </location>
</feature>
<name>A0A068NWM7_FIMGI</name>
<keyword evidence="3 6" id="KW-0812">Transmembrane</keyword>
<keyword evidence="8" id="KW-1185">Reference proteome</keyword>
<dbReference type="EMBL" id="CP007139">
    <property type="protein sequence ID" value="AIE87851.1"/>
    <property type="molecule type" value="Genomic_DNA"/>
</dbReference>
<evidence type="ECO:0000313" key="8">
    <source>
        <dbReference type="Proteomes" id="UP000027982"/>
    </source>
</evidence>
<feature type="transmembrane region" description="Helical" evidence="6">
    <location>
        <begin position="217"/>
        <end position="235"/>
    </location>
</feature>
<dbReference type="eggNOG" id="COG1172">
    <property type="taxonomic scope" value="Bacteria"/>
</dbReference>
<feature type="transmembrane region" description="Helical" evidence="6">
    <location>
        <begin position="94"/>
        <end position="113"/>
    </location>
</feature>
<reference evidence="7 8" key="1">
    <citation type="journal article" date="2014" name="PLoS ONE">
        <title>The first complete genome sequence of the class fimbriimonadia in the phylum armatimonadetes.</title>
        <authorList>
            <person name="Hu Z.Y."/>
            <person name="Wang Y.Z."/>
            <person name="Im W.T."/>
            <person name="Wang S.Y."/>
            <person name="Zhao G.P."/>
            <person name="Zheng H.J."/>
            <person name="Quan Z.X."/>
        </authorList>
    </citation>
    <scope>NUCLEOTIDE SEQUENCE [LARGE SCALE GENOMIC DNA]</scope>
    <source>
        <strain evidence="7">Gsoil 348</strain>
    </source>
</reference>
<dbReference type="Pfam" id="PF02653">
    <property type="entry name" value="BPD_transp_2"/>
    <property type="match status" value="1"/>
</dbReference>
<dbReference type="GO" id="GO:0005886">
    <property type="term" value="C:plasma membrane"/>
    <property type="evidence" value="ECO:0007669"/>
    <property type="project" value="UniProtKB-SubCell"/>
</dbReference>
<dbReference type="RefSeq" id="WP_025228271.1">
    <property type="nucleotide sequence ID" value="NZ_CP007139.1"/>
</dbReference>
<feature type="transmembrane region" description="Helical" evidence="6">
    <location>
        <begin position="119"/>
        <end position="136"/>
    </location>
</feature>
<dbReference type="CDD" id="cd06579">
    <property type="entry name" value="TM_PBP1_transp_AraH_like"/>
    <property type="match status" value="1"/>
</dbReference>
<feature type="transmembrane region" description="Helical" evidence="6">
    <location>
        <begin position="49"/>
        <end position="82"/>
    </location>
</feature>
<feature type="transmembrane region" description="Helical" evidence="6">
    <location>
        <begin position="167"/>
        <end position="186"/>
    </location>
</feature>
<dbReference type="STRING" id="661478.OP10G_4483"/>
<accession>A0A068NWM7</accession>
<dbReference type="Proteomes" id="UP000027982">
    <property type="component" value="Chromosome"/>
</dbReference>
<evidence type="ECO:0000256" key="2">
    <source>
        <dbReference type="ARBA" id="ARBA00022475"/>
    </source>
</evidence>
<keyword evidence="4 6" id="KW-1133">Transmembrane helix</keyword>